<evidence type="ECO:0000256" key="7">
    <source>
        <dbReference type="ARBA" id="ARBA00022833"/>
    </source>
</evidence>
<reference evidence="13" key="2">
    <citation type="submission" date="2021-04" db="EMBL/GenBank/DDBJ databases">
        <authorList>
            <person name="Gilroy R."/>
        </authorList>
    </citation>
    <scope>NUCLEOTIDE SEQUENCE</scope>
    <source>
        <strain evidence="13">ChiHecec3B27-8219</strain>
    </source>
</reference>
<reference evidence="13" key="1">
    <citation type="journal article" date="2021" name="PeerJ">
        <title>Extensive microbial diversity within the chicken gut microbiome revealed by metagenomics and culture.</title>
        <authorList>
            <person name="Gilroy R."/>
            <person name="Ravi A."/>
            <person name="Getino M."/>
            <person name="Pursley I."/>
            <person name="Horton D.L."/>
            <person name="Alikhan N.F."/>
            <person name="Baker D."/>
            <person name="Gharbi K."/>
            <person name="Hall N."/>
            <person name="Watson M."/>
            <person name="Adriaenssens E.M."/>
            <person name="Foster-Nyarko E."/>
            <person name="Jarju S."/>
            <person name="Secka A."/>
            <person name="Antonio M."/>
            <person name="Oren A."/>
            <person name="Chaudhuri R.R."/>
            <person name="La Ragione R."/>
            <person name="Hildebrand F."/>
            <person name="Pallen M.J."/>
        </authorList>
    </citation>
    <scope>NUCLEOTIDE SEQUENCE</scope>
    <source>
        <strain evidence="13">ChiHecec3B27-8219</strain>
    </source>
</reference>
<evidence type="ECO:0000313" key="13">
    <source>
        <dbReference type="EMBL" id="HIZ69180.1"/>
    </source>
</evidence>
<feature type="transmembrane region" description="Helical" evidence="11">
    <location>
        <begin position="394"/>
        <end position="420"/>
    </location>
</feature>
<dbReference type="Proteomes" id="UP000824055">
    <property type="component" value="Unassembled WGS sequence"/>
</dbReference>
<evidence type="ECO:0000256" key="11">
    <source>
        <dbReference type="RuleBase" id="RU362031"/>
    </source>
</evidence>
<feature type="transmembrane region" description="Helical" evidence="11">
    <location>
        <begin position="6"/>
        <end position="29"/>
    </location>
</feature>
<feature type="domain" description="PDZ" evidence="12">
    <location>
        <begin position="230"/>
        <end position="262"/>
    </location>
</feature>
<dbReference type="EC" id="3.4.24.-" evidence="11"/>
<keyword evidence="10 11" id="KW-0472">Membrane</keyword>
<dbReference type="GO" id="GO:0006508">
    <property type="term" value="P:proteolysis"/>
    <property type="evidence" value="ECO:0007669"/>
    <property type="project" value="UniProtKB-KW"/>
</dbReference>
<comment type="cofactor">
    <cofactor evidence="1 11">
        <name>Zn(2+)</name>
        <dbReference type="ChEBI" id="CHEBI:29105"/>
    </cofactor>
</comment>
<dbReference type="InterPro" id="IPR004387">
    <property type="entry name" value="Pept_M50_Zn"/>
</dbReference>
<dbReference type="GO" id="GO:0046872">
    <property type="term" value="F:metal ion binding"/>
    <property type="evidence" value="ECO:0007669"/>
    <property type="project" value="UniProtKB-KW"/>
</dbReference>
<keyword evidence="7 11" id="KW-0862">Zinc</keyword>
<comment type="subcellular location">
    <subcellularLocation>
        <location evidence="2">Membrane</location>
        <topology evidence="2">Multi-pass membrane protein</topology>
    </subcellularLocation>
</comment>
<keyword evidence="8 11" id="KW-1133">Transmembrane helix</keyword>
<dbReference type="GO" id="GO:0004222">
    <property type="term" value="F:metalloendopeptidase activity"/>
    <property type="evidence" value="ECO:0007669"/>
    <property type="project" value="InterPro"/>
</dbReference>
<keyword evidence="6 11" id="KW-0378">Hydrolase</keyword>
<keyword evidence="9 11" id="KW-0482">Metalloprotease</keyword>
<dbReference type="NCBIfam" id="TIGR00054">
    <property type="entry name" value="RIP metalloprotease RseP"/>
    <property type="match status" value="1"/>
</dbReference>
<evidence type="ECO:0000313" key="14">
    <source>
        <dbReference type="Proteomes" id="UP000824055"/>
    </source>
</evidence>
<evidence type="ECO:0000256" key="4">
    <source>
        <dbReference type="ARBA" id="ARBA00022670"/>
    </source>
</evidence>
<dbReference type="SUPFAM" id="SSF50156">
    <property type="entry name" value="PDZ domain-like"/>
    <property type="match status" value="1"/>
</dbReference>
<dbReference type="AlphaFoldDB" id="A0A9D2FYQ1"/>
<dbReference type="InterPro" id="IPR008915">
    <property type="entry name" value="Peptidase_M50"/>
</dbReference>
<evidence type="ECO:0000256" key="8">
    <source>
        <dbReference type="ARBA" id="ARBA00022989"/>
    </source>
</evidence>
<comment type="caution">
    <text evidence="13">The sequence shown here is derived from an EMBL/GenBank/DDBJ whole genome shotgun (WGS) entry which is preliminary data.</text>
</comment>
<sequence length="463" mass="52028">MEIFLIRALQFILAISLLVLLHEGGHFFFSKLFGVRVEKFFIFFDPSIGKWNGSLFRFKPRKSDTTYGIGWLPLGGYCKISGMVDESLDMEQMKKPAQPWEFRSKPAWQRLLIMVGGVLMNFIVAFLIYAMILFYWGDSYIATKDMTLGMKFNADAKALGFQDHDILLGTDLGAFKDYSADMFRDLAEAKRVDVLRNGKQVSIALPGDLNLLDMLKAEPRFVEPFYPLEVDSVLEKTPAATIGLKKGDQILSINGKAVDSFNEFSNELGRLEDIMSTSSTRADSLKTRAVTLTVKRAGTAKTDTLQTTLTPELKLGFSPTNVLASYKVTHLSYGFWESFPAGIQYGYNVLAGYVGDLKYLFSSDGVKSLGGFGAIGSMFPAQWDWYMFWKMTAFLSIILAFMNILPIPALDGGYVLFLLLEMITRRKFSDEFMEKAVTVGFFLLLALMVVANLNDVLRWIGLM</sequence>
<keyword evidence="11" id="KW-0479">Metal-binding</keyword>
<feature type="transmembrane region" description="Helical" evidence="11">
    <location>
        <begin position="111"/>
        <end position="136"/>
    </location>
</feature>
<keyword evidence="5 11" id="KW-0812">Transmembrane</keyword>
<keyword evidence="4" id="KW-0645">Protease</keyword>
<dbReference type="CDD" id="cd06163">
    <property type="entry name" value="S2P-M50_PDZ_RseP-like"/>
    <property type="match status" value="1"/>
</dbReference>
<evidence type="ECO:0000256" key="9">
    <source>
        <dbReference type="ARBA" id="ARBA00023049"/>
    </source>
</evidence>
<evidence type="ECO:0000256" key="3">
    <source>
        <dbReference type="ARBA" id="ARBA00007931"/>
    </source>
</evidence>
<protein>
    <recommendedName>
        <fullName evidence="11">Zinc metalloprotease</fullName>
        <ecNumber evidence="11">3.4.24.-</ecNumber>
    </recommendedName>
</protein>
<dbReference type="PROSITE" id="PS50106">
    <property type="entry name" value="PDZ"/>
    <property type="match status" value="1"/>
</dbReference>
<comment type="similarity">
    <text evidence="3 11">Belongs to the peptidase M50B family.</text>
</comment>
<feature type="transmembrane region" description="Helical" evidence="11">
    <location>
        <begin position="432"/>
        <end position="453"/>
    </location>
</feature>
<gene>
    <name evidence="13" type="primary">rseP</name>
    <name evidence="13" type="ORF">H9966_04735</name>
</gene>
<evidence type="ECO:0000259" key="12">
    <source>
        <dbReference type="PROSITE" id="PS50106"/>
    </source>
</evidence>
<organism evidence="13 14">
    <name type="scientific">Candidatus Prevotella avicola</name>
    <dbReference type="NCBI Taxonomy" id="2838738"/>
    <lineage>
        <taxon>Bacteria</taxon>
        <taxon>Pseudomonadati</taxon>
        <taxon>Bacteroidota</taxon>
        <taxon>Bacteroidia</taxon>
        <taxon>Bacteroidales</taxon>
        <taxon>Prevotellaceae</taxon>
        <taxon>Prevotella</taxon>
    </lineage>
</organism>
<evidence type="ECO:0000256" key="1">
    <source>
        <dbReference type="ARBA" id="ARBA00001947"/>
    </source>
</evidence>
<dbReference type="InterPro" id="IPR036034">
    <property type="entry name" value="PDZ_sf"/>
</dbReference>
<dbReference type="Pfam" id="PF02163">
    <property type="entry name" value="Peptidase_M50"/>
    <property type="match status" value="1"/>
</dbReference>
<evidence type="ECO:0000256" key="6">
    <source>
        <dbReference type="ARBA" id="ARBA00022801"/>
    </source>
</evidence>
<evidence type="ECO:0000256" key="10">
    <source>
        <dbReference type="ARBA" id="ARBA00023136"/>
    </source>
</evidence>
<proteinExistence type="inferred from homology"/>
<dbReference type="GO" id="GO:0016020">
    <property type="term" value="C:membrane"/>
    <property type="evidence" value="ECO:0007669"/>
    <property type="project" value="UniProtKB-SubCell"/>
</dbReference>
<evidence type="ECO:0000256" key="2">
    <source>
        <dbReference type="ARBA" id="ARBA00004141"/>
    </source>
</evidence>
<dbReference type="Pfam" id="PF17820">
    <property type="entry name" value="PDZ_6"/>
    <property type="match status" value="1"/>
</dbReference>
<dbReference type="InterPro" id="IPR041489">
    <property type="entry name" value="PDZ_6"/>
</dbReference>
<dbReference type="PANTHER" id="PTHR42837:SF2">
    <property type="entry name" value="MEMBRANE METALLOPROTEASE ARASP2, CHLOROPLASTIC-RELATED"/>
    <property type="match status" value="1"/>
</dbReference>
<evidence type="ECO:0000256" key="5">
    <source>
        <dbReference type="ARBA" id="ARBA00022692"/>
    </source>
</evidence>
<name>A0A9D2FYQ1_9BACT</name>
<dbReference type="PANTHER" id="PTHR42837">
    <property type="entry name" value="REGULATOR OF SIGMA-E PROTEASE RSEP"/>
    <property type="match status" value="1"/>
</dbReference>
<dbReference type="EMBL" id="DXBE01000037">
    <property type="protein sequence ID" value="HIZ69180.1"/>
    <property type="molecule type" value="Genomic_DNA"/>
</dbReference>
<accession>A0A9D2FYQ1</accession>
<dbReference type="Gene3D" id="2.30.42.10">
    <property type="match status" value="1"/>
</dbReference>
<dbReference type="InterPro" id="IPR001478">
    <property type="entry name" value="PDZ"/>
</dbReference>